<accession>A0A9Q3UM89</accession>
<keyword evidence="2" id="KW-0472">Membrane</keyword>
<feature type="transmembrane region" description="Helical" evidence="2">
    <location>
        <begin position="17"/>
        <end position="40"/>
    </location>
</feature>
<proteinExistence type="predicted"/>
<dbReference type="Pfam" id="PF05359">
    <property type="entry name" value="DUF748"/>
    <property type="match status" value="2"/>
</dbReference>
<keyword evidence="2" id="KW-1133">Transmembrane helix</keyword>
<dbReference type="PANTHER" id="PTHR30441:SF8">
    <property type="entry name" value="DUF748 DOMAIN-CONTAINING PROTEIN"/>
    <property type="match status" value="1"/>
</dbReference>
<keyword evidence="2" id="KW-0812">Transmembrane</keyword>
<dbReference type="InterPro" id="IPR052894">
    <property type="entry name" value="AsmA-related"/>
</dbReference>
<dbReference type="PANTHER" id="PTHR30441">
    <property type="entry name" value="DUF748 DOMAIN-CONTAINING PROTEIN"/>
    <property type="match status" value="1"/>
</dbReference>
<dbReference type="InterPro" id="IPR008023">
    <property type="entry name" value="DUF748"/>
</dbReference>
<evidence type="ECO:0000313" key="4">
    <source>
        <dbReference type="Proteomes" id="UP001108027"/>
    </source>
</evidence>
<evidence type="ECO:0000313" key="3">
    <source>
        <dbReference type="EMBL" id="MCC4308591.1"/>
    </source>
</evidence>
<evidence type="ECO:0000256" key="2">
    <source>
        <dbReference type="SAM" id="Phobius"/>
    </source>
</evidence>
<organism evidence="3 4">
    <name type="scientific">Alloalcanivorax marinus</name>
    <dbReference type="NCBI Taxonomy" id="1177169"/>
    <lineage>
        <taxon>Bacteria</taxon>
        <taxon>Pseudomonadati</taxon>
        <taxon>Pseudomonadota</taxon>
        <taxon>Gammaproteobacteria</taxon>
        <taxon>Oceanospirillales</taxon>
        <taxon>Alcanivoracaceae</taxon>
        <taxon>Alloalcanivorax</taxon>
    </lineage>
</organism>
<dbReference type="RefSeq" id="WP_204428028.1">
    <property type="nucleotide sequence ID" value="NZ_JADDOL010000006.1"/>
</dbReference>
<gene>
    <name evidence="3" type="ORF">LL252_08395</name>
</gene>
<keyword evidence="1" id="KW-0175">Coiled coil</keyword>
<protein>
    <submittedName>
        <fullName evidence="3">DUF748 domain-containing protein</fullName>
    </submittedName>
</protein>
<name>A0A9Q3UM89_9GAMM</name>
<dbReference type="EMBL" id="JAJGNA010000007">
    <property type="protein sequence ID" value="MCC4308591.1"/>
    <property type="molecule type" value="Genomic_DNA"/>
</dbReference>
<comment type="caution">
    <text evidence="3">The sequence shown here is derived from an EMBL/GenBank/DDBJ whole genome shotgun (WGS) entry which is preliminary data.</text>
</comment>
<keyword evidence="4" id="KW-1185">Reference proteome</keyword>
<dbReference type="GO" id="GO:0005886">
    <property type="term" value="C:plasma membrane"/>
    <property type="evidence" value="ECO:0007669"/>
    <property type="project" value="TreeGrafter"/>
</dbReference>
<dbReference type="AlphaFoldDB" id="A0A9Q3UM89"/>
<sequence>MQTPAQWWRSRGWGGRILAILAVLYVLYVLVVGLLLPGWARDQARQRLSELLGRDVTLERVALNPFTLSVTAEGFAVADPRTETLVRFDRLYVNAELWASLFHWRPWVGDVDLNGLRARLRREADGALNVDDILARLRQRAADEPTGPEADGEQEQAGPPAFTVSHFSVEDGSVDLIDAAAEEPLTLTLPVAFVVEDLTTRGVDEDDNRYQLHVEGPDGGSLDWDGRFAFEPLSVDGRLRMDQVDLVSFARLLEPHFRFTVPAGMLALGADYRFSAAPGQGLTVNNGALTLSGLRLRPRDGDEDAVTVPELTVSGAGLDTAGRTVTVPEVTVSDPAARAVLTDQGLDLATLFLPVDPQRAEQTREKVREEARQAEEKLRQGEADWRVRLDRFAVTGAAAVFRDTTLPEARELTLTDGALTVTDFRIDQDGLRWQWEGDTRVLEEGRLGHSGQARLAPLDLKADLKLQGLPLATLSPWVEAALPITVQQGRAGGDLTLTVAGDTPRVTVSGRASVEEGALAENGRRFLSVANLSADGLKVDTGAETVTVDGLAARGLDVLHVIDDQGRGLAARLSGEDDADGSDGGDWRVRLGRVSVNASRIAHRDLTLSPEYQVTVQDWQGRMDGFDSAGGEARVDTRGEVNGTATLTLKGTVDADPLTLDLDGTLKGYGMDTLTPFTSRYLGFGVEKGQLSLQSRVNVKDNRLDSTIDLAADDFYLGERMPSDQAMDVPVKLGLSVLRDGSGMIRLPVSLSGDLSDPDFSVSGVVLRVIRNVLVKAATAPFSMLAGLLGGGDDDLEYVPYGAGEARPREDTREALEKLATILEQRGAITLLLTGQSNADDRRALGEAELVDDLGGDWRGLDMALTSEAGRERILDAYRDRLDRDPESLDADPRERARQAWRQLLEQAAEQVDDDALRRLAERRAEQARDLLTGEFGLAARRVRLESPEVDAEYHGVGLGAEGL</sequence>
<evidence type="ECO:0000256" key="1">
    <source>
        <dbReference type="SAM" id="Coils"/>
    </source>
</evidence>
<reference evidence="3" key="1">
    <citation type="submission" date="2021-10" db="EMBL/GenBank/DDBJ databases">
        <title>The diversity and Nitrogen Metabolism of Culturable Nitrate-Utilizing Bacteria Within the Oxygen Minimum Zone of the Changjiang (Yangtze River)Estuary.</title>
        <authorList>
            <person name="Zhang D."/>
            <person name="Zheng J."/>
            <person name="Liu S."/>
            <person name="He W."/>
        </authorList>
    </citation>
    <scope>NUCLEOTIDE SEQUENCE</scope>
    <source>
        <strain evidence="3">FXH-223</strain>
    </source>
</reference>
<feature type="coiled-coil region" evidence="1">
    <location>
        <begin position="357"/>
        <end position="384"/>
    </location>
</feature>
<dbReference type="GO" id="GO:0090313">
    <property type="term" value="P:regulation of protein targeting to membrane"/>
    <property type="evidence" value="ECO:0007669"/>
    <property type="project" value="TreeGrafter"/>
</dbReference>
<dbReference type="Proteomes" id="UP001108027">
    <property type="component" value="Unassembled WGS sequence"/>
</dbReference>